<comment type="subcellular location">
    <subcellularLocation>
        <location evidence="1">Peroxisome</location>
    </subcellularLocation>
</comment>
<keyword evidence="5" id="KW-0443">Lipid metabolism</keyword>
<dbReference type="OrthoDB" id="1393670at2759"/>
<dbReference type="GO" id="GO:0005778">
    <property type="term" value="C:peroxisomal membrane"/>
    <property type="evidence" value="ECO:0007669"/>
    <property type="project" value="UniProtKB-ARBA"/>
</dbReference>
<dbReference type="SUPFAM" id="SSF51735">
    <property type="entry name" value="NAD(P)-binding Rossmann-fold domains"/>
    <property type="match status" value="1"/>
</dbReference>
<proteinExistence type="inferred from homology"/>
<dbReference type="FunCoup" id="A0A6P8ILH0">
    <property type="interactions" value="544"/>
</dbReference>
<name>A0A6P8ILH0_ACTTE</name>
<accession>A0A6P8ILH0</accession>
<evidence type="ECO:0000313" key="15">
    <source>
        <dbReference type="Proteomes" id="UP000515163"/>
    </source>
</evidence>
<dbReference type="InParanoid" id="A0A6P8ILH0"/>
<evidence type="ECO:0000256" key="4">
    <source>
        <dbReference type="ARBA" id="ARBA00023002"/>
    </source>
</evidence>
<keyword evidence="15" id="KW-1185">Reference proteome</keyword>
<dbReference type="PANTHER" id="PTHR43296:SF2">
    <property type="entry name" value="PEROXISOMAL 2,4-DIENOYL-COA REDUCTASE [(3E)-ENOYL-COA-PRODUCING]"/>
    <property type="match status" value="1"/>
</dbReference>
<dbReference type="Gene3D" id="3.40.50.720">
    <property type="entry name" value="NAD(P)-binding Rossmann-like Domain"/>
    <property type="match status" value="1"/>
</dbReference>
<comment type="subunit">
    <text evidence="8">Monomer, dimer and oligomer.</text>
</comment>
<evidence type="ECO:0000256" key="11">
    <source>
        <dbReference type="ARBA" id="ARBA00030890"/>
    </source>
</evidence>
<evidence type="ECO:0000256" key="5">
    <source>
        <dbReference type="ARBA" id="ARBA00023098"/>
    </source>
</evidence>
<evidence type="ECO:0000313" key="16">
    <source>
        <dbReference type="RefSeq" id="XP_031567510.1"/>
    </source>
</evidence>
<evidence type="ECO:0000256" key="10">
    <source>
        <dbReference type="ARBA" id="ARBA00026221"/>
    </source>
</evidence>
<dbReference type="RefSeq" id="XP_031567510.1">
    <property type="nucleotide sequence ID" value="XM_031711650.1"/>
</dbReference>
<evidence type="ECO:0000256" key="13">
    <source>
        <dbReference type="ARBA" id="ARBA00048340"/>
    </source>
</evidence>
<dbReference type="EC" id="1.3.1.124" evidence="9"/>
<comment type="catalytic activity">
    <reaction evidence="13">
        <text>a (2E,4Z)-dienoyl-CoA + NADPH + H(+) = a 4,5-saturated-(3E)-enoyl-CoA + NADP(+)</text>
        <dbReference type="Rhea" id="RHEA:61892"/>
        <dbReference type="ChEBI" id="CHEBI:15378"/>
        <dbReference type="ChEBI" id="CHEBI:57783"/>
        <dbReference type="ChEBI" id="CHEBI:58349"/>
        <dbReference type="ChEBI" id="CHEBI:85099"/>
        <dbReference type="ChEBI" id="CHEBI:85493"/>
        <dbReference type="EC" id="1.3.1.124"/>
    </reaction>
</comment>
<dbReference type="PRINTS" id="PR00080">
    <property type="entry name" value="SDRFAMILY"/>
</dbReference>
<dbReference type="InterPro" id="IPR045017">
    <property type="entry name" value="DECR2-like"/>
</dbReference>
<keyword evidence="3" id="KW-0521">NADP</keyword>
<dbReference type="PRINTS" id="PR00081">
    <property type="entry name" value="GDHRDH"/>
</dbReference>
<dbReference type="KEGG" id="aten:116302373"/>
<dbReference type="GO" id="GO:0008670">
    <property type="term" value="F:2,4-dienoyl-CoA reductase (NADPH) activity"/>
    <property type="evidence" value="ECO:0007669"/>
    <property type="project" value="InterPro"/>
</dbReference>
<evidence type="ECO:0000256" key="12">
    <source>
        <dbReference type="ARBA" id="ARBA00048009"/>
    </source>
</evidence>
<gene>
    <name evidence="16" type="primary">LOC116302373</name>
</gene>
<comment type="catalytic activity">
    <reaction evidence="12">
        <text>a (2E,4E)-dienoyl-CoA + NADPH + H(+) = a 4,5-saturated-(3E)-enoyl-CoA + NADP(+)</text>
        <dbReference type="Rhea" id="RHEA:45912"/>
        <dbReference type="ChEBI" id="CHEBI:15378"/>
        <dbReference type="ChEBI" id="CHEBI:57783"/>
        <dbReference type="ChEBI" id="CHEBI:58349"/>
        <dbReference type="ChEBI" id="CHEBI:85101"/>
        <dbReference type="ChEBI" id="CHEBI:85493"/>
        <dbReference type="EC" id="1.3.1.124"/>
    </reaction>
</comment>
<dbReference type="PANTHER" id="PTHR43296">
    <property type="entry name" value="PEROXISOMAL 2,4-DIENOYL-COA REDUCTASE"/>
    <property type="match status" value="1"/>
</dbReference>
<dbReference type="GeneID" id="116302373"/>
<evidence type="ECO:0000256" key="3">
    <source>
        <dbReference type="ARBA" id="ARBA00022857"/>
    </source>
</evidence>
<evidence type="ECO:0000256" key="1">
    <source>
        <dbReference type="ARBA" id="ARBA00004275"/>
    </source>
</evidence>
<keyword evidence="6" id="KW-0576">Peroxisome</keyword>
<comment type="similarity">
    <text evidence="7">Belongs to the short-chain dehydrogenases/reductases (SDR) family. 2,4-dienoyl-CoA reductase subfamily.</text>
</comment>
<dbReference type="GO" id="GO:0009062">
    <property type="term" value="P:fatty acid catabolic process"/>
    <property type="evidence" value="ECO:0007669"/>
    <property type="project" value="InterPro"/>
</dbReference>
<evidence type="ECO:0000256" key="7">
    <source>
        <dbReference type="ARBA" id="ARBA00025787"/>
    </source>
</evidence>
<evidence type="ECO:0000256" key="6">
    <source>
        <dbReference type="ARBA" id="ARBA00023140"/>
    </source>
</evidence>
<evidence type="ECO:0000256" key="2">
    <source>
        <dbReference type="ARBA" id="ARBA00022832"/>
    </source>
</evidence>
<protein>
    <recommendedName>
        <fullName evidence="10">Peroxisomal 2,4-dienoyl-CoA reductase [(3E)-enoyl-CoA-producing]</fullName>
        <ecNumber evidence="9">1.3.1.124</ecNumber>
    </recommendedName>
    <alternativeName>
        <fullName evidence="11">2,4-dienoyl-CoA reductase 2</fullName>
    </alternativeName>
</protein>
<sequence>MADQVEDSCLSSYDHFFRPDLLAGKVAFITGGGSGIGFTIAEIFMRHGCTAVIGSRKLARVQKAADKLEKATSQKCFPLQMDVRKVDQVEAAVKLILQKFKKIDIVVNNAAGNFLCPANKLSYNGMKTVFEIDTFGTFNVSKAVYNSWFKDHGGSVVNITATLHHAATPFQCHAGSAKAAIEAMTRHLAVEWGPDGVRLNCVAPGAIKDTVGFSKLGGPQLVGETSLGKIPLERVGTRRDVADAVLYLGSNASSYVTGTTLVVDGGSWMSGATVLNDMKKMMSKL</sequence>
<dbReference type="InterPro" id="IPR036291">
    <property type="entry name" value="NAD(P)-bd_dom_sf"/>
</dbReference>
<reference evidence="16" key="1">
    <citation type="submission" date="2025-08" db="UniProtKB">
        <authorList>
            <consortium name="RefSeq"/>
        </authorList>
    </citation>
    <scope>IDENTIFICATION</scope>
    <source>
        <tissue evidence="16">Tentacle</tissue>
    </source>
</reference>
<evidence type="ECO:0000256" key="14">
    <source>
        <dbReference type="ARBA" id="ARBA00048631"/>
    </source>
</evidence>
<evidence type="ECO:0000256" key="9">
    <source>
        <dbReference type="ARBA" id="ARBA00026117"/>
    </source>
</evidence>
<dbReference type="Pfam" id="PF13561">
    <property type="entry name" value="adh_short_C2"/>
    <property type="match status" value="1"/>
</dbReference>
<comment type="catalytic activity">
    <reaction evidence="14">
        <text>(2E,4Z,7Z,10Z,13Z,16Z,19Z)-docosaheptaenoyl-CoA + NADPH + H(+) = (3E,7Z,10Z,13Z,16Z,19Z)-docosahexaenoyl-CoA + NADP(+)</text>
        <dbReference type="Rhea" id="RHEA:44920"/>
        <dbReference type="ChEBI" id="CHEBI:15378"/>
        <dbReference type="ChEBI" id="CHEBI:57783"/>
        <dbReference type="ChEBI" id="CHEBI:58349"/>
        <dbReference type="ChEBI" id="CHEBI:77559"/>
        <dbReference type="ChEBI" id="CHEBI:84791"/>
    </reaction>
</comment>
<evidence type="ECO:0000256" key="8">
    <source>
        <dbReference type="ARBA" id="ARBA00025939"/>
    </source>
</evidence>
<keyword evidence="4" id="KW-0560">Oxidoreductase</keyword>
<dbReference type="FunFam" id="3.40.50.720:FF:000477">
    <property type="entry name" value="Peroxisomal 2,4-dienoyl-CoA reductase"/>
    <property type="match status" value="1"/>
</dbReference>
<dbReference type="CDD" id="cd05369">
    <property type="entry name" value="TER_DECR_SDR_a"/>
    <property type="match status" value="1"/>
</dbReference>
<dbReference type="AlphaFoldDB" id="A0A6P8ILH0"/>
<dbReference type="Proteomes" id="UP000515163">
    <property type="component" value="Unplaced"/>
</dbReference>
<organism evidence="15 16">
    <name type="scientific">Actinia tenebrosa</name>
    <name type="common">Australian red waratah sea anemone</name>
    <dbReference type="NCBI Taxonomy" id="6105"/>
    <lineage>
        <taxon>Eukaryota</taxon>
        <taxon>Metazoa</taxon>
        <taxon>Cnidaria</taxon>
        <taxon>Anthozoa</taxon>
        <taxon>Hexacorallia</taxon>
        <taxon>Actiniaria</taxon>
        <taxon>Actiniidae</taxon>
        <taxon>Actinia</taxon>
    </lineage>
</organism>
<keyword evidence="2" id="KW-0276">Fatty acid metabolism</keyword>
<dbReference type="InterPro" id="IPR002347">
    <property type="entry name" value="SDR_fam"/>
</dbReference>